<gene>
    <name evidence="14" type="ORF">GDO81_018829</name>
</gene>
<keyword evidence="9" id="KW-0804">Transcription</keyword>
<evidence type="ECO:0000256" key="5">
    <source>
        <dbReference type="ARBA" id="ARBA00022771"/>
    </source>
</evidence>
<comment type="similarity">
    <text evidence="2">Belongs to the krueppel C2H2-type zinc-finger protein family.</text>
</comment>
<dbReference type="AlphaFoldDB" id="A0AAV6YBS8"/>
<dbReference type="Gene3D" id="3.30.160.60">
    <property type="entry name" value="Classic Zinc Finger"/>
    <property type="match status" value="3"/>
</dbReference>
<reference evidence="14" key="1">
    <citation type="thesis" date="2020" institute="ProQuest LLC" country="789 East Eisenhower Parkway, Ann Arbor, MI, USA">
        <title>Comparative Genomics and Chromosome Evolution.</title>
        <authorList>
            <person name="Mudd A.B."/>
        </authorList>
    </citation>
    <scope>NUCLEOTIDE SEQUENCE</scope>
    <source>
        <strain evidence="14">237g6f4</strain>
        <tissue evidence="14">Blood</tissue>
    </source>
</reference>
<evidence type="ECO:0000313" key="15">
    <source>
        <dbReference type="Proteomes" id="UP000824782"/>
    </source>
</evidence>
<dbReference type="GO" id="GO:0008270">
    <property type="term" value="F:zinc ion binding"/>
    <property type="evidence" value="ECO:0007669"/>
    <property type="project" value="UniProtKB-KW"/>
</dbReference>
<sequence length="166" mass="19069">DLNIIYAVTEEEEADVSGDEECKEDAPTDNPPGDDVWRLERRMRSSKTNIPPDVPPALHSPDLSSDPPTQVQSQNIPKKNPYRRRVRRRRDPNKPKPFACSECNKCYTSKASLYIHKKEHTGKPYPCPECEKAFNRMVELIIHQRSHTGERPFPCSECNKCFTSQS</sequence>
<keyword evidence="4" id="KW-0677">Repeat</keyword>
<feature type="compositionally biased region" description="Acidic residues" evidence="12">
    <location>
        <begin position="9"/>
        <end position="23"/>
    </location>
</feature>
<dbReference type="GO" id="GO:0000978">
    <property type="term" value="F:RNA polymerase II cis-regulatory region sequence-specific DNA binding"/>
    <property type="evidence" value="ECO:0007669"/>
    <property type="project" value="TreeGrafter"/>
</dbReference>
<dbReference type="InterPro" id="IPR036236">
    <property type="entry name" value="Znf_C2H2_sf"/>
</dbReference>
<dbReference type="SUPFAM" id="SSF57667">
    <property type="entry name" value="beta-beta-alpha zinc fingers"/>
    <property type="match status" value="2"/>
</dbReference>
<evidence type="ECO:0000256" key="7">
    <source>
        <dbReference type="ARBA" id="ARBA00023015"/>
    </source>
</evidence>
<evidence type="ECO:0000256" key="1">
    <source>
        <dbReference type="ARBA" id="ARBA00004123"/>
    </source>
</evidence>
<evidence type="ECO:0000313" key="14">
    <source>
        <dbReference type="EMBL" id="KAG8534687.1"/>
    </source>
</evidence>
<dbReference type="EMBL" id="WNYA01094861">
    <property type="protein sequence ID" value="KAG8534687.1"/>
    <property type="molecule type" value="Genomic_DNA"/>
</dbReference>
<dbReference type="GO" id="GO:0000981">
    <property type="term" value="F:DNA-binding transcription factor activity, RNA polymerase II-specific"/>
    <property type="evidence" value="ECO:0007669"/>
    <property type="project" value="TreeGrafter"/>
</dbReference>
<evidence type="ECO:0000256" key="3">
    <source>
        <dbReference type="ARBA" id="ARBA00022723"/>
    </source>
</evidence>
<keyword evidence="6" id="KW-0862">Zinc</keyword>
<dbReference type="PROSITE" id="PS50157">
    <property type="entry name" value="ZINC_FINGER_C2H2_2"/>
    <property type="match status" value="2"/>
</dbReference>
<evidence type="ECO:0000256" key="12">
    <source>
        <dbReference type="SAM" id="MobiDB-lite"/>
    </source>
</evidence>
<dbReference type="PANTHER" id="PTHR23235">
    <property type="entry name" value="KRUEPPEL-LIKE TRANSCRIPTION FACTOR"/>
    <property type="match status" value="1"/>
</dbReference>
<dbReference type="InterPro" id="IPR013087">
    <property type="entry name" value="Znf_C2H2_type"/>
</dbReference>
<evidence type="ECO:0000256" key="11">
    <source>
        <dbReference type="PROSITE-ProRule" id="PRU00042"/>
    </source>
</evidence>
<evidence type="ECO:0000256" key="9">
    <source>
        <dbReference type="ARBA" id="ARBA00023163"/>
    </source>
</evidence>
<evidence type="ECO:0000256" key="2">
    <source>
        <dbReference type="ARBA" id="ARBA00006991"/>
    </source>
</evidence>
<feature type="region of interest" description="Disordered" evidence="12">
    <location>
        <begin position="1"/>
        <end position="97"/>
    </location>
</feature>
<dbReference type="PROSITE" id="PS00028">
    <property type="entry name" value="ZINC_FINGER_C2H2_1"/>
    <property type="match status" value="2"/>
</dbReference>
<comment type="subcellular location">
    <subcellularLocation>
        <location evidence="1">Nucleus</location>
    </subcellularLocation>
</comment>
<organism evidence="14 15">
    <name type="scientific">Engystomops pustulosus</name>
    <name type="common">Tungara frog</name>
    <name type="synonym">Physalaemus pustulosus</name>
    <dbReference type="NCBI Taxonomy" id="76066"/>
    <lineage>
        <taxon>Eukaryota</taxon>
        <taxon>Metazoa</taxon>
        <taxon>Chordata</taxon>
        <taxon>Craniata</taxon>
        <taxon>Vertebrata</taxon>
        <taxon>Euteleostomi</taxon>
        <taxon>Amphibia</taxon>
        <taxon>Batrachia</taxon>
        <taxon>Anura</taxon>
        <taxon>Neobatrachia</taxon>
        <taxon>Hyloidea</taxon>
        <taxon>Leptodactylidae</taxon>
        <taxon>Leiuperinae</taxon>
        <taxon>Engystomops</taxon>
    </lineage>
</organism>
<dbReference type="FunFam" id="3.30.160.60:FF:000383">
    <property type="entry name" value="Uncharacterized protein"/>
    <property type="match status" value="1"/>
</dbReference>
<keyword evidence="7" id="KW-0805">Transcription regulation</keyword>
<name>A0AAV6YBS8_ENGPU</name>
<dbReference type="Proteomes" id="UP000824782">
    <property type="component" value="Unassembled WGS sequence"/>
</dbReference>
<feature type="compositionally biased region" description="Basic residues" evidence="12">
    <location>
        <begin position="80"/>
        <end position="91"/>
    </location>
</feature>
<evidence type="ECO:0000256" key="8">
    <source>
        <dbReference type="ARBA" id="ARBA00023125"/>
    </source>
</evidence>
<keyword evidence="3" id="KW-0479">Metal-binding</keyword>
<feature type="non-terminal residue" evidence="14">
    <location>
        <position position="1"/>
    </location>
</feature>
<protein>
    <recommendedName>
        <fullName evidence="13">C2H2-type domain-containing protein</fullName>
    </recommendedName>
</protein>
<accession>A0AAV6YBS8</accession>
<dbReference type="SMART" id="SM00355">
    <property type="entry name" value="ZnF_C2H2"/>
    <property type="match status" value="2"/>
</dbReference>
<feature type="non-terminal residue" evidence="14">
    <location>
        <position position="166"/>
    </location>
</feature>
<keyword evidence="15" id="KW-1185">Reference proteome</keyword>
<evidence type="ECO:0000256" key="4">
    <source>
        <dbReference type="ARBA" id="ARBA00022737"/>
    </source>
</evidence>
<dbReference type="FunFam" id="3.30.160.60:FF:001228">
    <property type="entry name" value="Zinc finger protein 236"/>
    <property type="match status" value="1"/>
</dbReference>
<dbReference type="Pfam" id="PF00096">
    <property type="entry name" value="zf-C2H2"/>
    <property type="match status" value="2"/>
</dbReference>
<keyword evidence="10" id="KW-0539">Nucleus</keyword>
<evidence type="ECO:0000256" key="6">
    <source>
        <dbReference type="ARBA" id="ARBA00022833"/>
    </source>
</evidence>
<feature type="domain" description="C2H2-type" evidence="13">
    <location>
        <begin position="125"/>
        <end position="152"/>
    </location>
</feature>
<keyword evidence="5 11" id="KW-0863">Zinc-finger</keyword>
<feature type="compositionally biased region" description="Polar residues" evidence="12">
    <location>
        <begin position="62"/>
        <end position="76"/>
    </location>
</feature>
<feature type="domain" description="C2H2-type" evidence="13">
    <location>
        <begin position="98"/>
        <end position="125"/>
    </location>
</feature>
<evidence type="ECO:0000259" key="13">
    <source>
        <dbReference type="PROSITE" id="PS50157"/>
    </source>
</evidence>
<dbReference type="GO" id="GO:0005634">
    <property type="term" value="C:nucleus"/>
    <property type="evidence" value="ECO:0007669"/>
    <property type="project" value="UniProtKB-SubCell"/>
</dbReference>
<dbReference type="PANTHER" id="PTHR23235:SF142">
    <property type="entry name" value="ZINC FINGER PROTEIN 384"/>
    <property type="match status" value="1"/>
</dbReference>
<keyword evidence="8" id="KW-0238">DNA-binding</keyword>
<comment type="caution">
    <text evidence="14">The sequence shown here is derived from an EMBL/GenBank/DDBJ whole genome shotgun (WGS) entry which is preliminary data.</text>
</comment>
<evidence type="ECO:0000256" key="10">
    <source>
        <dbReference type="ARBA" id="ARBA00023242"/>
    </source>
</evidence>
<proteinExistence type="inferred from homology"/>